<evidence type="ECO:0000256" key="2">
    <source>
        <dbReference type="ARBA" id="ARBA00001933"/>
    </source>
</evidence>
<comment type="caution">
    <text evidence="10">The sequence shown here is derived from an EMBL/GenBank/DDBJ whole genome shotgun (WGS) entry which is preliminary data.</text>
</comment>
<dbReference type="Proteomes" id="UP000729402">
    <property type="component" value="Unassembled WGS sequence"/>
</dbReference>
<protein>
    <recommendedName>
        <fullName evidence="5">glycine hydroxymethyltransferase</fullName>
        <ecNumber evidence="5">2.1.2.1</ecNumber>
    </recommendedName>
</protein>
<reference evidence="10" key="2">
    <citation type="submission" date="2021-02" db="EMBL/GenBank/DDBJ databases">
        <authorList>
            <person name="Kimball J.A."/>
            <person name="Haas M.W."/>
            <person name="Macchietto M."/>
            <person name="Kono T."/>
            <person name="Duquette J."/>
            <person name="Shao M."/>
        </authorList>
    </citation>
    <scope>NUCLEOTIDE SEQUENCE</scope>
    <source>
        <tissue evidence="10">Fresh leaf tissue</tissue>
    </source>
</reference>
<evidence type="ECO:0000256" key="7">
    <source>
        <dbReference type="ARBA" id="ARBA00022679"/>
    </source>
</evidence>
<dbReference type="FunFam" id="3.40.640.10:FF:000050">
    <property type="entry name" value="Serine hydroxymethyltransferase"/>
    <property type="match status" value="1"/>
</dbReference>
<dbReference type="PIRSF" id="PIRSF000412">
    <property type="entry name" value="SHMT"/>
    <property type="match status" value="1"/>
</dbReference>
<dbReference type="InterPro" id="IPR049943">
    <property type="entry name" value="Ser_HO-MeTrfase-like"/>
</dbReference>
<dbReference type="CDD" id="cd00378">
    <property type="entry name" value="SHMT"/>
    <property type="match status" value="1"/>
</dbReference>
<comment type="pathway">
    <text evidence="3">One-carbon metabolism; tetrahydrofolate interconversion.</text>
</comment>
<dbReference type="OrthoDB" id="10265628at2759"/>
<keyword evidence="6" id="KW-0554">One-carbon metabolism</keyword>
<organism evidence="10 11">
    <name type="scientific">Zizania palustris</name>
    <name type="common">Northern wild rice</name>
    <dbReference type="NCBI Taxonomy" id="103762"/>
    <lineage>
        <taxon>Eukaryota</taxon>
        <taxon>Viridiplantae</taxon>
        <taxon>Streptophyta</taxon>
        <taxon>Embryophyta</taxon>
        <taxon>Tracheophyta</taxon>
        <taxon>Spermatophyta</taxon>
        <taxon>Magnoliopsida</taxon>
        <taxon>Liliopsida</taxon>
        <taxon>Poales</taxon>
        <taxon>Poaceae</taxon>
        <taxon>BOP clade</taxon>
        <taxon>Oryzoideae</taxon>
        <taxon>Oryzeae</taxon>
        <taxon>Zizaniinae</taxon>
        <taxon>Zizania</taxon>
    </lineage>
</organism>
<feature type="domain" description="Serine hydroxymethyltransferase-like" evidence="9">
    <location>
        <begin position="61"/>
        <end position="459"/>
    </location>
</feature>
<dbReference type="AlphaFoldDB" id="A0A8J5WLT5"/>
<evidence type="ECO:0000256" key="6">
    <source>
        <dbReference type="ARBA" id="ARBA00022563"/>
    </source>
</evidence>
<keyword evidence="8" id="KW-0663">Pyridoxal phosphate</keyword>
<dbReference type="Pfam" id="PF00464">
    <property type="entry name" value="SHMT"/>
    <property type="match status" value="1"/>
</dbReference>
<name>A0A8J5WLT5_ZIZPA</name>
<dbReference type="PANTHER" id="PTHR11680">
    <property type="entry name" value="SERINE HYDROXYMETHYLTRANSFERASE"/>
    <property type="match status" value="1"/>
</dbReference>
<evidence type="ECO:0000259" key="9">
    <source>
        <dbReference type="Pfam" id="PF00464"/>
    </source>
</evidence>
<evidence type="ECO:0000256" key="5">
    <source>
        <dbReference type="ARBA" id="ARBA00012256"/>
    </source>
</evidence>
<comment type="similarity">
    <text evidence="4">Belongs to the SHMT family.</text>
</comment>
<sequence>MFDVHTRPPLLGYKNPFVSTLRPSPVLTTPVPLSHPYPRRRRLVAVAAMDSVASWGLTPLAAADPAVFDLLEREKRRQRSGIELIASENFTSFAVMEALGSPLTNKYSEGMPGNRYYGGNDVIDEIENLCRDRALAAFRLDPASWGVNVQPYSGSPANFAAYTALLNPHDRIMGLDLPSGGHLTHGYYTAGGKKISATSIYFESLPYKVSSATGYIDYEKLEEKALDFRPKLIICGGSAYPRDWDYAKLRAVADKVGALLLCDMAHISGLVAAQEAANPFEYCDVVTTTTHKSLRGPRAGMIFYRKGPKPPKKGQPEDAVYDYEDKINFAVFPSLQGGPHNHQIAALAVALQQTMTPGFKAYAKQVKANAVAIGKYLMSKGYKMVTDGTENHLVLWDLRPLGLTGNKVEKLCDLCSITVNKNAVFGDSSALAPGGVRIGTPAMTSRGLVEKDFEQIGEFLHQAVTICLNIQKEHGKLLKDFSKGLVNNKDIESLKVEVEKFATSFDMPGFTVDSMKYQE</sequence>
<evidence type="ECO:0000256" key="1">
    <source>
        <dbReference type="ARBA" id="ARBA00001528"/>
    </source>
</evidence>
<dbReference type="InterPro" id="IPR039429">
    <property type="entry name" value="SHMT-like_dom"/>
</dbReference>
<dbReference type="GO" id="GO:0005739">
    <property type="term" value="C:mitochondrion"/>
    <property type="evidence" value="ECO:0007669"/>
    <property type="project" value="TreeGrafter"/>
</dbReference>
<evidence type="ECO:0000256" key="8">
    <source>
        <dbReference type="ARBA" id="ARBA00022898"/>
    </source>
</evidence>
<keyword evidence="7" id="KW-0808">Transferase</keyword>
<comment type="cofactor">
    <cofactor evidence="2">
        <name>pyridoxal 5'-phosphate</name>
        <dbReference type="ChEBI" id="CHEBI:597326"/>
    </cofactor>
</comment>
<evidence type="ECO:0000313" key="11">
    <source>
        <dbReference type="Proteomes" id="UP000729402"/>
    </source>
</evidence>
<dbReference type="FunFam" id="3.90.1150.10:FF:000005">
    <property type="entry name" value="Serine hydroxymethyltransferase"/>
    <property type="match status" value="1"/>
</dbReference>
<keyword evidence="11" id="KW-1185">Reference proteome</keyword>
<dbReference type="GO" id="GO:0019264">
    <property type="term" value="P:glycine biosynthetic process from serine"/>
    <property type="evidence" value="ECO:0007669"/>
    <property type="project" value="InterPro"/>
</dbReference>
<dbReference type="PROSITE" id="PS00096">
    <property type="entry name" value="SHMT"/>
    <property type="match status" value="1"/>
</dbReference>
<evidence type="ECO:0000256" key="3">
    <source>
        <dbReference type="ARBA" id="ARBA00004777"/>
    </source>
</evidence>
<proteinExistence type="inferred from homology"/>
<reference evidence="10" key="1">
    <citation type="journal article" date="2021" name="bioRxiv">
        <title>Whole Genome Assembly and Annotation of Northern Wild Rice, Zizania palustris L., Supports a Whole Genome Duplication in the Zizania Genus.</title>
        <authorList>
            <person name="Haas M."/>
            <person name="Kono T."/>
            <person name="Macchietto M."/>
            <person name="Millas R."/>
            <person name="McGilp L."/>
            <person name="Shao M."/>
            <person name="Duquette J."/>
            <person name="Hirsch C.N."/>
            <person name="Kimball J."/>
        </authorList>
    </citation>
    <scope>NUCLEOTIDE SEQUENCE</scope>
    <source>
        <tissue evidence="10">Fresh leaf tissue</tissue>
    </source>
</reference>
<comment type="catalytic activity">
    <reaction evidence="1">
        <text>(6R)-5,10-methylene-5,6,7,8-tetrahydrofolate + glycine + H2O = (6S)-5,6,7,8-tetrahydrofolate + L-serine</text>
        <dbReference type="Rhea" id="RHEA:15481"/>
        <dbReference type="ChEBI" id="CHEBI:15377"/>
        <dbReference type="ChEBI" id="CHEBI:15636"/>
        <dbReference type="ChEBI" id="CHEBI:33384"/>
        <dbReference type="ChEBI" id="CHEBI:57305"/>
        <dbReference type="ChEBI" id="CHEBI:57453"/>
        <dbReference type="EC" id="2.1.2.1"/>
    </reaction>
</comment>
<evidence type="ECO:0000313" key="10">
    <source>
        <dbReference type="EMBL" id="KAG8090782.1"/>
    </source>
</evidence>
<accession>A0A8J5WLT5</accession>
<gene>
    <name evidence="10" type="ORF">GUJ93_ZPchr0011g27615</name>
</gene>
<dbReference type="GO" id="GO:0035999">
    <property type="term" value="P:tetrahydrofolate interconversion"/>
    <property type="evidence" value="ECO:0007669"/>
    <property type="project" value="InterPro"/>
</dbReference>
<dbReference type="NCBIfam" id="NF000586">
    <property type="entry name" value="PRK00011.1"/>
    <property type="match status" value="1"/>
</dbReference>
<dbReference type="GO" id="GO:0004372">
    <property type="term" value="F:glycine hydroxymethyltransferase activity"/>
    <property type="evidence" value="ECO:0007669"/>
    <property type="project" value="UniProtKB-EC"/>
</dbReference>
<dbReference type="InterPro" id="IPR019798">
    <property type="entry name" value="Ser_HO-MeTrfase_PLP_BS"/>
</dbReference>
<dbReference type="InterPro" id="IPR001085">
    <property type="entry name" value="Ser_HO-MeTrfase"/>
</dbReference>
<evidence type="ECO:0000256" key="4">
    <source>
        <dbReference type="ARBA" id="ARBA00006376"/>
    </source>
</evidence>
<dbReference type="EC" id="2.1.2.1" evidence="5"/>
<dbReference type="EMBL" id="JAAALK010000081">
    <property type="protein sequence ID" value="KAG8090782.1"/>
    <property type="molecule type" value="Genomic_DNA"/>
</dbReference>
<dbReference type="HAMAP" id="MF_00051">
    <property type="entry name" value="SHMT"/>
    <property type="match status" value="1"/>
</dbReference>
<dbReference type="PANTHER" id="PTHR11680:SF35">
    <property type="entry name" value="SERINE HYDROXYMETHYLTRANSFERASE 1"/>
    <property type="match status" value="1"/>
</dbReference>
<dbReference type="GO" id="GO:0030170">
    <property type="term" value="F:pyridoxal phosphate binding"/>
    <property type="evidence" value="ECO:0007669"/>
    <property type="project" value="InterPro"/>
</dbReference>